<proteinExistence type="predicted"/>
<gene>
    <name evidence="6" type="ORF">F0U44_18580</name>
</gene>
<protein>
    <submittedName>
        <fullName evidence="6">TetR/AcrR family transcriptional regulator</fullName>
    </submittedName>
</protein>
<dbReference type="GO" id="GO:0000976">
    <property type="term" value="F:transcription cis-regulatory region binding"/>
    <property type="evidence" value="ECO:0007669"/>
    <property type="project" value="TreeGrafter"/>
</dbReference>
<dbReference type="PROSITE" id="PS50977">
    <property type="entry name" value="HTH_TETR_2"/>
    <property type="match status" value="1"/>
</dbReference>
<dbReference type="EMBL" id="VUJV01000007">
    <property type="protein sequence ID" value="KAA1416333.1"/>
    <property type="molecule type" value="Genomic_DNA"/>
</dbReference>
<keyword evidence="7" id="KW-1185">Reference proteome</keyword>
<dbReference type="InterPro" id="IPR001647">
    <property type="entry name" value="HTH_TetR"/>
</dbReference>
<dbReference type="Gene3D" id="1.10.357.10">
    <property type="entry name" value="Tetracycline Repressor, domain 2"/>
    <property type="match status" value="1"/>
</dbReference>
<feature type="DNA-binding region" description="H-T-H motif" evidence="4">
    <location>
        <begin position="68"/>
        <end position="87"/>
    </location>
</feature>
<dbReference type="Pfam" id="PF00440">
    <property type="entry name" value="TetR_N"/>
    <property type="match status" value="1"/>
</dbReference>
<reference evidence="6 7" key="1">
    <citation type="submission" date="2019-09" db="EMBL/GenBank/DDBJ databases">
        <title>Nocardioides panacisoli sp. nov., isolated from the soil of a ginseng field.</title>
        <authorList>
            <person name="Cho C."/>
        </authorList>
    </citation>
    <scope>NUCLEOTIDE SEQUENCE [LARGE SCALE GENOMIC DNA]</scope>
    <source>
        <strain evidence="6 7">BN130099</strain>
    </source>
</reference>
<keyword evidence="3" id="KW-0804">Transcription</keyword>
<dbReference type="PANTHER" id="PTHR30055">
    <property type="entry name" value="HTH-TYPE TRANSCRIPTIONAL REGULATOR RUTR"/>
    <property type="match status" value="1"/>
</dbReference>
<evidence type="ECO:0000256" key="2">
    <source>
        <dbReference type="ARBA" id="ARBA00023125"/>
    </source>
</evidence>
<dbReference type="SUPFAM" id="SSF46689">
    <property type="entry name" value="Homeodomain-like"/>
    <property type="match status" value="1"/>
</dbReference>
<evidence type="ECO:0000256" key="3">
    <source>
        <dbReference type="ARBA" id="ARBA00023163"/>
    </source>
</evidence>
<sequence>MQPTPHTQDDRGRALPAVLLPGARDARDARLTPVGHGYTREEVVELQKNRLRDAIVQVVAEEGFDGAGIKTICARAGVGLATFYEHFHTKTELLFAAYDAGVAVLFDYVSAAYEAPPEGTESIARTEAGILALLEILADNPAFATFLLVEFEKGGQEAHGRVEDALEAAFLLFNDVEAVGAFGAPDPELVPMLVGGIYSHLSRTVRIGRTAELPSLLPALMKFSEAVLAGAGVSTINLRPPTH</sequence>
<evidence type="ECO:0000256" key="4">
    <source>
        <dbReference type="PROSITE-ProRule" id="PRU00335"/>
    </source>
</evidence>
<dbReference type="AlphaFoldDB" id="A0A5B1L6P0"/>
<feature type="domain" description="HTH tetR-type" evidence="5">
    <location>
        <begin position="45"/>
        <end position="105"/>
    </location>
</feature>
<dbReference type="InterPro" id="IPR050109">
    <property type="entry name" value="HTH-type_TetR-like_transc_reg"/>
</dbReference>
<evidence type="ECO:0000313" key="7">
    <source>
        <dbReference type="Proteomes" id="UP000325003"/>
    </source>
</evidence>
<accession>A0A5B1L6P0</accession>
<keyword evidence="2 4" id="KW-0238">DNA-binding</keyword>
<evidence type="ECO:0000259" key="5">
    <source>
        <dbReference type="PROSITE" id="PS50977"/>
    </source>
</evidence>
<dbReference type="GO" id="GO:0003700">
    <property type="term" value="F:DNA-binding transcription factor activity"/>
    <property type="evidence" value="ECO:0007669"/>
    <property type="project" value="TreeGrafter"/>
</dbReference>
<keyword evidence="1" id="KW-0805">Transcription regulation</keyword>
<dbReference type="InterPro" id="IPR009057">
    <property type="entry name" value="Homeodomain-like_sf"/>
</dbReference>
<dbReference type="Proteomes" id="UP000325003">
    <property type="component" value="Unassembled WGS sequence"/>
</dbReference>
<evidence type="ECO:0000256" key="1">
    <source>
        <dbReference type="ARBA" id="ARBA00023015"/>
    </source>
</evidence>
<name>A0A5B1L6P0_9ACTN</name>
<dbReference type="PRINTS" id="PR00455">
    <property type="entry name" value="HTHTETR"/>
</dbReference>
<dbReference type="RefSeq" id="WP_149729875.1">
    <property type="nucleotide sequence ID" value="NZ_VUJV01000007.1"/>
</dbReference>
<organism evidence="6 7">
    <name type="scientific">Nocardioides humilatus</name>
    <dbReference type="NCBI Taxonomy" id="2607660"/>
    <lineage>
        <taxon>Bacteria</taxon>
        <taxon>Bacillati</taxon>
        <taxon>Actinomycetota</taxon>
        <taxon>Actinomycetes</taxon>
        <taxon>Propionibacteriales</taxon>
        <taxon>Nocardioidaceae</taxon>
        <taxon>Nocardioides</taxon>
    </lineage>
</organism>
<comment type="caution">
    <text evidence="6">The sequence shown here is derived from an EMBL/GenBank/DDBJ whole genome shotgun (WGS) entry which is preliminary data.</text>
</comment>
<evidence type="ECO:0000313" key="6">
    <source>
        <dbReference type="EMBL" id="KAA1416333.1"/>
    </source>
</evidence>
<reference evidence="6 7" key="2">
    <citation type="submission" date="2019-09" db="EMBL/GenBank/DDBJ databases">
        <authorList>
            <person name="Jin C."/>
        </authorList>
    </citation>
    <scope>NUCLEOTIDE SEQUENCE [LARGE SCALE GENOMIC DNA]</scope>
    <source>
        <strain evidence="6 7">BN130099</strain>
    </source>
</reference>
<dbReference type="PANTHER" id="PTHR30055:SF234">
    <property type="entry name" value="HTH-TYPE TRANSCRIPTIONAL REGULATOR BETI"/>
    <property type="match status" value="1"/>
</dbReference>